<dbReference type="EMBL" id="CP163443">
    <property type="protein sequence ID" value="XDQ57302.1"/>
    <property type="molecule type" value="Genomic_DNA"/>
</dbReference>
<dbReference type="RefSeq" id="WP_369250371.1">
    <property type="nucleotide sequence ID" value="NZ_CP163443.1"/>
</dbReference>
<dbReference type="AlphaFoldDB" id="A0AB39RPZ9"/>
<protein>
    <recommendedName>
        <fullName evidence="2">MarR family transcriptional regulator</fullName>
    </recommendedName>
</protein>
<organism evidence="1">
    <name type="scientific">Streptomyces sp. R41</name>
    <dbReference type="NCBI Taxonomy" id="3238632"/>
    <lineage>
        <taxon>Bacteria</taxon>
        <taxon>Bacillati</taxon>
        <taxon>Actinomycetota</taxon>
        <taxon>Actinomycetes</taxon>
        <taxon>Kitasatosporales</taxon>
        <taxon>Streptomycetaceae</taxon>
        <taxon>Streptomyces</taxon>
    </lineage>
</organism>
<evidence type="ECO:0000313" key="1">
    <source>
        <dbReference type="EMBL" id="XDQ57302.1"/>
    </source>
</evidence>
<gene>
    <name evidence="1" type="ORF">AB5J53_39295</name>
</gene>
<name>A0AB39RPZ9_9ACTN</name>
<sequence>MELTVAGRDCLRRAERTRRDMERRFLAPLDEEAAARPVRALRVLAVDERVTE</sequence>
<proteinExistence type="predicted"/>
<reference evidence="1" key="1">
    <citation type="submission" date="2024-07" db="EMBL/GenBank/DDBJ databases">
        <authorList>
            <person name="Yu S.T."/>
        </authorList>
    </citation>
    <scope>NUCLEOTIDE SEQUENCE</scope>
    <source>
        <strain evidence="1">R41</strain>
    </source>
</reference>
<evidence type="ECO:0008006" key="2">
    <source>
        <dbReference type="Google" id="ProtNLM"/>
    </source>
</evidence>
<accession>A0AB39RPZ9</accession>